<organism evidence="5 6">
    <name type="scientific">Tropicimonas omnivorans</name>
    <dbReference type="NCBI Taxonomy" id="3075590"/>
    <lineage>
        <taxon>Bacteria</taxon>
        <taxon>Pseudomonadati</taxon>
        <taxon>Pseudomonadota</taxon>
        <taxon>Alphaproteobacteria</taxon>
        <taxon>Rhodobacterales</taxon>
        <taxon>Roseobacteraceae</taxon>
        <taxon>Tropicimonas</taxon>
    </lineage>
</organism>
<dbReference type="InterPro" id="IPR000843">
    <property type="entry name" value="HTH_LacI"/>
</dbReference>
<feature type="domain" description="HTH lacI-type" evidence="4">
    <location>
        <begin position="3"/>
        <end position="57"/>
    </location>
</feature>
<evidence type="ECO:0000313" key="6">
    <source>
        <dbReference type="Proteomes" id="UP001265259"/>
    </source>
</evidence>
<comment type="caution">
    <text evidence="5">The sequence shown here is derived from an EMBL/GenBank/DDBJ whole genome shotgun (WGS) entry which is preliminary data.</text>
</comment>
<dbReference type="PANTHER" id="PTHR30146">
    <property type="entry name" value="LACI-RELATED TRANSCRIPTIONAL REPRESSOR"/>
    <property type="match status" value="1"/>
</dbReference>
<evidence type="ECO:0000256" key="2">
    <source>
        <dbReference type="ARBA" id="ARBA00023125"/>
    </source>
</evidence>
<dbReference type="GO" id="GO:0003677">
    <property type="term" value="F:DNA binding"/>
    <property type="evidence" value="ECO:0007669"/>
    <property type="project" value="UniProtKB-KW"/>
</dbReference>
<sequence>MQPKLKDIANALGVSPASVSNALRGTGRVSAELAERVRAEADRLGYRPGPAGRALRTGRSQMLGLILPDLSNPLFPRMAQAIQRQSETAGYGILIADSHGDRGGQEEAIARMLQRGVDALVIIPRRGTVIETLPVPHALIDTPSTPGNTVSADHRGGGATIVRHLAERGHSSLVLIGDSDASPVQRDRIAGMRESLGEGMTATTAWLEEDGISTCLEAIGRGATAIATTSDLVALQILGPLNEAGIEVPEQVALSGFDDLVFASVMRPALTTLVADSNAIGSHAIETLTAILEGRPSPPPMRVPMTLIPRASTALKTNPRQETIPC</sequence>
<evidence type="ECO:0000256" key="1">
    <source>
        <dbReference type="ARBA" id="ARBA00023015"/>
    </source>
</evidence>
<dbReference type="InterPro" id="IPR046335">
    <property type="entry name" value="LacI/GalR-like_sensor"/>
</dbReference>
<dbReference type="PANTHER" id="PTHR30146:SF109">
    <property type="entry name" value="HTH-TYPE TRANSCRIPTIONAL REGULATOR GALS"/>
    <property type="match status" value="1"/>
</dbReference>
<proteinExistence type="predicted"/>
<dbReference type="Pfam" id="PF13377">
    <property type="entry name" value="Peripla_BP_3"/>
    <property type="match status" value="1"/>
</dbReference>
<gene>
    <name evidence="5" type="ORF">RM543_11070</name>
</gene>
<dbReference type="SUPFAM" id="SSF53822">
    <property type="entry name" value="Periplasmic binding protein-like I"/>
    <property type="match status" value="1"/>
</dbReference>
<dbReference type="CDD" id="cd01392">
    <property type="entry name" value="HTH_LacI"/>
    <property type="match status" value="1"/>
</dbReference>
<dbReference type="InterPro" id="IPR028082">
    <property type="entry name" value="Peripla_BP_I"/>
</dbReference>
<dbReference type="EMBL" id="JAVRHL010000003">
    <property type="protein sequence ID" value="MDT0683230.1"/>
    <property type="molecule type" value="Genomic_DNA"/>
</dbReference>
<evidence type="ECO:0000256" key="3">
    <source>
        <dbReference type="ARBA" id="ARBA00023163"/>
    </source>
</evidence>
<keyword evidence="2 5" id="KW-0238">DNA-binding</keyword>
<keyword evidence="3" id="KW-0804">Transcription</keyword>
<dbReference type="InterPro" id="IPR010982">
    <property type="entry name" value="Lambda_DNA-bd_dom_sf"/>
</dbReference>
<name>A0ABU3DHN1_9RHOB</name>
<accession>A0ABU3DHN1</accession>
<dbReference type="Pfam" id="PF00356">
    <property type="entry name" value="LacI"/>
    <property type="match status" value="1"/>
</dbReference>
<dbReference type="Proteomes" id="UP001265259">
    <property type="component" value="Unassembled WGS sequence"/>
</dbReference>
<dbReference type="SMART" id="SM00354">
    <property type="entry name" value="HTH_LACI"/>
    <property type="match status" value="1"/>
</dbReference>
<dbReference type="RefSeq" id="WP_311691587.1">
    <property type="nucleotide sequence ID" value="NZ_JAVRHL010000003.1"/>
</dbReference>
<dbReference type="CDD" id="cd06267">
    <property type="entry name" value="PBP1_LacI_sugar_binding-like"/>
    <property type="match status" value="1"/>
</dbReference>
<dbReference type="SUPFAM" id="SSF47413">
    <property type="entry name" value="lambda repressor-like DNA-binding domains"/>
    <property type="match status" value="1"/>
</dbReference>
<keyword evidence="1" id="KW-0805">Transcription regulation</keyword>
<keyword evidence="6" id="KW-1185">Reference proteome</keyword>
<protein>
    <submittedName>
        <fullName evidence="5">LacI family DNA-binding transcriptional regulator</fullName>
    </submittedName>
</protein>
<reference evidence="5 6" key="1">
    <citation type="submission" date="2023-09" db="EMBL/GenBank/DDBJ databases">
        <authorList>
            <person name="Rey-Velasco X."/>
        </authorList>
    </citation>
    <scope>NUCLEOTIDE SEQUENCE [LARGE SCALE GENOMIC DNA]</scope>
    <source>
        <strain evidence="5 6">F158</strain>
    </source>
</reference>
<dbReference type="Gene3D" id="1.10.260.40">
    <property type="entry name" value="lambda repressor-like DNA-binding domains"/>
    <property type="match status" value="1"/>
</dbReference>
<evidence type="ECO:0000259" key="4">
    <source>
        <dbReference type="PROSITE" id="PS50932"/>
    </source>
</evidence>
<dbReference type="PROSITE" id="PS50932">
    <property type="entry name" value="HTH_LACI_2"/>
    <property type="match status" value="1"/>
</dbReference>
<dbReference type="Gene3D" id="3.40.50.2300">
    <property type="match status" value="2"/>
</dbReference>
<evidence type="ECO:0000313" key="5">
    <source>
        <dbReference type="EMBL" id="MDT0683230.1"/>
    </source>
</evidence>